<feature type="transmembrane region" description="Helical" evidence="6">
    <location>
        <begin position="210"/>
        <end position="236"/>
    </location>
</feature>
<gene>
    <name evidence="8" type="ORF">BSL78_14138</name>
</gene>
<dbReference type="Gene3D" id="1.10.1450.10">
    <property type="entry name" value="Tetraspanin"/>
    <property type="match status" value="1"/>
</dbReference>
<feature type="transmembrane region" description="Helical" evidence="6">
    <location>
        <begin position="73"/>
        <end position="98"/>
    </location>
</feature>
<evidence type="ECO:0000256" key="2">
    <source>
        <dbReference type="ARBA" id="ARBA00006840"/>
    </source>
</evidence>
<comment type="subcellular location">
    <subcellularLocation>
        <location evidence="1 6">Membrane</location>
        <topology evidence="1 6">Multi-pass membrane protein</topology>
    </subcellularLocation>
</comment>
<feature type="signal peptide" evidence="7">
    <location>
        <begin position="1"/>
        <end position="22"/>
    </location>
</feature>
<dbReference type="InterPro" id="IPR018499">
    <property type="entry name" value="Tetraspanin/Peripherin"/>
</dbReference>
<evidence type="ECO:0000256" key="3">
    <source>
        <dbReference type="ARBA" id="ARBA00022692"/>
    </source>
</evidence>
<proteinExistence type="inferred from homology"/>
<dbReference type="PANTHER" id="PTHR19282">
    <property type="entry name" value="TETRASPANIN"/>
    <property type="match status" value="1"/>
</dbReference>
<name>A0A2G8KLZ3_STIJA</name>
<dbReference type="Proteomes" id="UP000230750">
    <property type="component" value="Unassembled WGS sequence"/>
</dbReference>
<keyword evidence="5 6" id="KW-0472">Membrane</keyword>
<reference evidence="8 9" key="1">
    <citation type="journal article" date="2017" name="PLoS Biol.">
        <title>The sea cucumber genome provides insights into morphological evolution and visceral regeneration.</title>
        <authorList>
            <person name="Zhang X."/>
            <person name="Sun L."/>
            <person name="Yuan J."/>
            <person name="Sun Y."/>
            <person name="Gao Y."/>
            <person name="Zhang L."/>
            <person name="Li S."/>
            <person name="Dai H."/>
            <person name="Hamel J.F."/>
            <person name="Liu C."/>
            <person name="Yu Y."/>
            <person name="Liu S."/>
            <person name="Lin W."/>
            <person name="Guo K."/>
            <person name="Jin S."/>
            <person name="Xu P."/>
            <person name="Storey K.B."/>
            <person name="Huan P."/>
            <person name="Zhang T."/>
            <person name="Zhou Y."/>
            <person name="Zhang J."/>
            <person name="Lin C."/>
            <person name="Li X."/>
            <person name="Xing L."/>
            <person name="Huo D."/>
            <person name="Sun M."/>
            <person name="Wang L."/>
            <person name="Mercier A."/>
            <person name="Li F."/>
            <person name="Yang H."/>
            <person name="Xiang J."/>
        </authorList>
    </citation>
    <scope>NUCLEOTIDE SEQUENCE [LARGE SCALE GENOMIC DNA]</scope>
    <source>
        <strain evidence="8">Shaxun</strain>
        <tissue evidence="8">Muscle</tissue>
    </source>
</reference>
<evidence type="ECO:0000256" key="5">
    <source>
        <dbReference type="ARBA" id="ARBA00023136"/>
    </source>
</evidence>
<feature type="chain" id="PRO_5013936749" description="Tetraspanin" evidence="7">
    <location>
        <begin position="23"/>
        <end position="240"/>
    </location>
</feature>
<dbReference type="SUPFAM" id="SSF48652">
    <property type="entry name" value="Tetraspanin"/>
    <property type="match status" value="1"/>
</dbReference>
<keyword evidence="9" id="KW-1185">Reference proteome</keyword>
<dbReference type="GO" id="GO:0005886">
    <property type="term" value="C:plasma membrane"/>
    <property type="evidence" value="ECO:0007669"/>
    <property type="project" value="TreeGrafter"/>
</dbReference>
<comment type="caution">
    <text evidence="8">The sequence shown here is derived from an EMBL/GenBank/DDBJ whole genome shotgun (WGS) entry which is preliminary data.</text>
</comment>
<keyword evidence="3 6" id="KW-0812">Transmembrane</keyword>
<evidence type="ECO:0000256" key="6">
    <source>
        <dbReference type="RuleBase" id="RU361218"/>
    </source>
</evidence>
<evidence type="ECO:0000256" key="4">
    <source>
        <dbReference type="ARBA" id="ARBA00022989"/>
    </source>
</evidence>
<evidence type="ECO:0000256" key="7">
    <source>
        <dbReference type="SAM" id="SignalP"/>
    </source>
</evidence>
<accession>A0A2G8KLZ3</accession>
<dbReference type="STRING" id="307972.A0A2G8KLZ3"/>
<comment type="caution">
    <text evidence="6">Lacks conserved residue(s) required for the propagation of feature annotation.</text>
</comment>
<dbReference type="PROSITE" id="PS00421">
    <property type="entry name" value="TM4_1"/>
    <property type="match status" value="1"/>
</dbReference>
<comment type="similarity">
    <text evidence="2 6">Belongs to the tetraspanin (TM4SF) family.</text>
</comment>
<dbReference type="PRINTS" id="PR00259">
    <property type="entry name" value="TMFOUR"/>
</dbReference>
<dbReference type="InterPro" id="IPR018503">
    <property type="entry name" value="Tetraspanin_CS"/>
</dbReference>
<keyword evidence="7" id="KW-0732">Signal</keyword>
<dbReference type="Pfam" id="PF00335">
    <property type="entry name" value="Tetraspanin"/>
    <property type="match status" value="1"/>
</dbReference>
<organism evidence="8 9">
    <name type="scientific">Stichopus japonicus</name>
    <name type="common">Sea cucumber</name>
    <dbReference type="NCBI Taxonomy" id="307972"/>
    <lineage>
        <taxon>Eukaryota</taxon>
        <taxon>Metazoa</taxon>
        <taxon>Echinodermata</taxon>
        <taxon>Eleutherozoa</taxon>
        <taxon>Echinozoa</taxon>
        <taxon>Holothuroidea</taxon>
        <taxon>Aspidochirotacea</taxon>
        <taxon>Aspidochirotida</taxon>
        <taxon>Stichopodidae</taxon>
        <taxon>Apostichopus</taxon>
    </lineage>
</organism>
<evidence type="ECO:0000313" key="9">
    <source>
        <dbReference type="Proteomes" id="UP000230750"/>
    </source>
</evidence>
<evidence type="ECO:0000313" key="8">
    <source>
        <dbReference type="EMBL" id="PIK48987.1"/>
    </source>
</evidence>
<dbReference type="PANTHER" id="PTHR19282:SF544">
    <property type="entry name" value="TETRASPANIN"/>
    <property type="match status" value="1"/>
</dbReference>
<dbReference type="InterPro" id="IPR000301">
    <property type="entry name" value="Tetraspanin_animals"/>
</dbReference>
<dbReference type="EMBL" id="MRZV01000488">
    <property type="protein sequence ID" value="PIK48987.1"/>
    <property type="molecule type" value="Genomic_DNA"/>
</dbReference>
<dbReference type="CDD" id="cd03156">
    <property type="entry name" value="uroplakin_I_like_LEL"/>
    <property type="match status" value="1"/>
</dbReference>
<evidence type="ECO:0000256" key="1">
    <source>
        <dbReference type="ARBA" id="ARBA00004141"/>
    </source>
</evidence>
<dbReference type="InterPro" id="IPR008952">
    <property type="entry name" value="Tetraspanin_EC2_sf"/>
</dbReference>
<dbReference type="OrthoDB" id="438211at2759"/>
<protein>
    <recommendedName>
        <fullName evidence="6">Tetraspanin</fullName>
    </recommendedName>
</protein>
<keyword evidence="4 6" id="KW-1133">Transmembrane helix</keyword>
<sequence length="240" mass="26304">MYYLFQIGGLTLLVVGLWVAVSQPSNQVANIIETNLYKAAAYILFIAGTCVVAISLIGCCGTKFESRCLLGTYFVFLLFVFILELIAGIIALACYTQAEGFIKGNMEDSLKMHYGSKEAGKGNITEGWDYVQNNFKCCGVDGNATVAITTYSMSEWFKGSGGERVPDSCCKRNDDDDIANRDVCVNVSDNIAQIYDMGCYQVIRDKVIQYATILAGLGIAVCTIQIFGMIFACCLFRQLI</sequence>
<dbReference type="AlphaFoldDB" id="A0A2G8KLZ3"/>
<dbReference type="PIRSF" id="PIRSF002419">
    <property type="entry name" value="Tetraspanin"/>
    <property type="match status" value="1"/>
</dbReference>
<feature type="transmembrane region" description="Helical" evidence="6">
    <location>
        <begin position="39"/>
        <end position="61"/>
    </location>
</feature>